<protein>
    <recommendedName>
        <fullName evidence="2">Ferritin/DPS protein domain-containing protein</fullName>
    </recommendedName>
</protein>
<feature type="non-terminal residue" evidence="1">
    <location>
        <position position="182"/>
    </location>
</feature>
<organism evidence="1">
    <name type="scientific">uncultured Chloroflexia bacterium</name>
    <dbReference type="NCBI Taxonomy" id="1672391"/>
    <lineage>
        <taxon>Bacteria</taxon>
        <taxon>Bacillati</taxon>
        <taxon>Chloroflexota</taxon>
        <taxon>Chloroflexia</taxon>
        <taxon>environmental samples</taxon>
    </lineage>
</organism>
<dbReference type="AlphaFoldDB" id="A0A6J4LYV8"/>
<gene>
    <name evidence="1" type="ORF">AVDCRST_MAG93-6866</name>
</gene>
<dbReference type="Gene3D" id="1.20.1260.10">
    <property type="match status" value="1"/>
</dbReference>
<dbReference type="InterPro" id="IPR012347">
    <property type="entry name" value="Ferritin-like"/>
</dbReference>
<evidence type="ECO:0000313" key="1">
    <source>
        <dbReference type="EMBL" id="CAA9345544.1"/>
    </source>
</evidence>
<accession>A0A6J4LYV8</accession>
<evidence type="ECO:0008006" key="2">
    <source>
        <dbReference type="Google" id="ProtNLM"/>
    </source>
</evidence>
<name>A0A6J4LYV8_9CHLR</name>
<reference evidence="1" key="1">
    <citation type="submission" date="2020-02" db="EMBL/GenBank/DDBJ databases">
        <authorList>
            <person name="Meier V. D."/>
        </authorList>
    </citation>
    <scope>NUCLEOTIDE SEQUENCE</scope>
    <source>
        <strain evidence="1">AVDCRST_MAG93</strain>
    </source>
</reference>
<proteinExistence type="predicted"/>
<dbReference type="EMBL" id="CADCTR010002312">
    <property type="protein sequence ID" value="CAA9345544.1"/>
    <property type="molecule type" value="Genomic_DNA"/>
</dbReference>
<sequence>MRPLAGIEDAERAGYGVKENAERLRRFAYVEQRMVLLAARHQPRVPEWELKAALGRHLWEDAEHATSLRNRIAELRTSVGVLDDAPDQQLATLMDEAERAENSAEVVVALYKVLKPALIAAYAHHVATTNPLIDFPTCRCLRMILMEKREQIEWGREAITELAEGGTTSRTRERAMAWEAHL</sequence>